<dbReference type="EMBL" id="KN818315">
    <property type="protein sequence ID" value="KIL59490.1"/>
    <property type="molecule type" value="Genomic_DNA"/>
</dbReference>
<proteinExistence type="predicted"/>
<name>A0A0C2S9N3_AMAMK</name>
<organism evidence="1 2">
    <name type="scientific">Amanita muscaria (strain Koide BX008)</name>
    <dbReference type="NCBI Taxonomy" id="946122"/>
    <lineage>
        <taxon>Eukaryota</taxon>
        <taxon>Fungi</taxon>
        <taxon>Dikarya</taxon>
        <taxon>Basidiomycota</taxon>
        <taxon>Agaricomycotina</taxon>
        <taxon>Agaricomycetes</taxon>
        <taxon>Agaricomycetidae</taxon>
        <taxon>Agaricales</taxon>
        <taxon>Pluteineae</taxon>
        <taxon>Amanitaceae</taxon>
        <taxon>Amanita</taxon>
    </lineage>
</organism>
<sequence>MICQESSVCKYLVTVLDRLACSDLAAGFICSLDNPLTLVQSETAPATYNLPCKKIVQFPYYSETLLLT</sequence>
<reference evidence="1 2" key="1">
    <citation type="submission" date="2014-04" db="EMBL/GenBank/DDBJ databases">
        <title>Evolutionary Origins and Diversification of the Mycorrhizal Mutualists.</title>
        <authorList>
            <consortium name="DOE Joint Genome Institute"/>
            <consortium name="Mycorrhizal Genomics Consortium"/>
            <person name="Kohler A."/>
            <person name="Kuo A."/>
            <person name="Nagy L.G."/>
            <person name="Floudas D."/>
            <person name="Copeland A."/>
            <person name="Barry K.W."/>
            <person name="Cichocki N."/>
            <person name="Veneault-Fourrey C."/>
            <person name="LaButti K."/>
            <person name="Lindquist E.A."/>
            <person name="Lipzen A."/>
            <person name="Lundell T."/>
            <person name="Morin E."/>
            <person name="Murat C."/>
            <person name="Riley R."/>
            <person name="Ohm R."/>
            <person name="Sun H."/>
            <person name="Tunlid A."/>
            <person name="Henrissat B."/>
            <person name="Grigoriev I.V."/>
            <person name="Hibbett D.S."/>
            <person name="Martin F."/>
        </authorList>
    </citation>
    <scope>NUCLEOTIDE SEQUENCE [LARGE SCALE GENOMIC DNA]</scope>
    <source>
        <strain evidence="1 2">Koide BX008</strain>
    </source>
</reference>
<dbReference type="Proteomes" id="UP000054549">
    <property type="component" value="Unassembled WGS sequence"/>
</dbReference>
<gene>
    <name evidence="1" type="ORF">M378DRAFT_1007057</name>
</gene>
<keyword evidence="2" id="KW-1185">Reference proteome</keyword>
<evidence type="ECO:0000313" key="2">
    <source>
        <dbReference type="Proteomes" id="UP000054549"/>
    </source>
</evidence>
<dbReference type="AlphaFoldDB" id="A0A0C2S9N3"/>
<accession>A0A0C2S9N3</accession>
<dbReference type="InParanoid" id="A0A0C2S9N3"/>
<dbReference type="HOGENOM" id="CLU_2793484_0_0_1"/>
<evidence type="ECO:0000313" key="1">
    <source>
        <dbReference type="EMBL" id="KIL59490.1"/>
    </source>
</evidence>
<protein>
    <submittedName>
        <fullName evidence="1">Uncharacterized protein</fullName>
    </submittedName>
</protein>